<evidence type="ECO:0000256" key="4">
    <source>
        <dbReference type="ARBA" id="ARBA00015376"/>
    </source>
</evidence>
<evidence type="ECO:0000313" key="11">
    <source>
        <dbReference type="Proteomes" id="UP000233597"/>
    </source>
</evidence>
<feature type="signal peptide" evidence="8">
    <location>
        <begin position="1"/>
        <end position="19"/>
    </location>
</feature>
<comment type="caution">
    <text evidence="10">The sequence shown here is derived from an EMBL/GenBank/DDBJ whole genome shotgun (WGS) entry which is preliminary data.</text>
</comment>
<feature type="compositionally biased region" description="Low complexity" evidence="7">
    <location>
        <begin position="57"/>
        <end position="70"/>
    </location>
</feature>
<dbReference type="UniPathway" id="UPA00637"/>
<dbReference type="Pfam" id="PF04349">
    <property type="entry name" value="MdoG"/>
    <property type="match status" value="1"/>
</dbReference>
<accession>A0A2N3KNH1</accession>
<sequence length="663" mass="70828">MVSACVLTTLCLAGQPALAAGTKAHAGGKQPAVTATAAETTANDAQGNADAPAASGNTTPENTAPANTAPDGQDAPVAEQAQSNNNDAAPASDGAAPAGDNAPAANAENAPANGETADNGAGNAAAGDAANGSDAAANGQAGDGAAPAQGEGDAQAQPAENAQAGDGANANAQAEQADQAPSFTPDIVINRARELAQKPFENPHRELPGALADLDAAQYAKIKFKSDQAFLKDSATGFSMELYHPGYMYDVPVGINIVRDGKIQPVPYSSSLFDFADTGLSDNNVGAQGYAGFRLKYPLDSVTSNEELVSFLGASYFRVMGRNQVRGQLARALAIDLAAPNGEEFPVFREFWVEQPTDPWGKVTVYALLDSARVTGAYQFDIFPGERTVSSIKANLFFRDQVQKLGIAPLSSMFLFGEQKRRHFDDYRNEVHNSDGLLIHNGQGEWLWRPLDNPKNLQISSFLDQNPRGFGLMQRDRDFDHYQDASAHFEKRPGYWITPKGDWGKGHVELVEIPSPDETNENIVAFWVPDNKPKAGDSMEISYDLTAMSDGRELHGMSRALDTRIAPVPGGDEDNGGIHRFMLNFRGGDLDYYLDDIANLQADVSASNANVSNVRVVQDEENGGVRVLFDLAGTGEAPTSNLRAFLHYKDRVISETWTMPWAF</sequence>
<dbReference type="InterPro" id="IPR011013">
    <property type="entry name" value="Gal_mutarotase_sf_dom"/>
</dbReference>
<dbReference type="AlphaFoldDB" id="A0A2N3KNH1"/>
<evidence type="ECO:0000256" key="2">
    <source>
        <dbReference type="ARBA" id="ARBA00005001"/>
    </source>
</evidence>
<dbReference type="PANTHER" id="PTHR30504:SF4">
    <property type="entry name" value="GLUCANS BIOSYNTHESIS PROTEIN G"/>
    <property type="match status" value="1"/>
</dbReference>
<dbReference type="GO" id="GO:0030246">
    <property type="term" value="F:carbohydrate binding"/>
    <property type="evidence" value="ECO:0007669"/>
    <property type="project" value="InterPro"/>
</dbReference>
<dbReference type="EMBL" id="NWTK01000012">
    <property type="protein sequence ID" value="PKR52033.1"/>
    <property type="molecule type" value="Genomic_DNA"/>
</dbReference>
<feature type="compositionally biased region" description="Low complexity" evidence="7">
    <location>
        <begin position="32"/>
        <end position="45"/>
    </location>
</feature>
<dbReference type="OrthoDB" id="9777817at2"/>
<feature type="chain" id="PRO_5014671886" description="Glucans biosynthesis protein G" evidence="8">
    <location>
        <begin position="20"/>
        <end position="663"/>
    </location>
</feature>
<evidence type="ECO:0000256" key="1">
    <source>
        <dbReference type="ARBA" id="ARBA00004418"/>
    </source>
</evidence>
<comment type="similarity">
    <text evidence="3">Belongs to the OpgD/OpgG family.</text>
</comment>
<dbReference type="SUPFAM" id="SSF74650">
    <property type="entry name" value="Galactose mutarotase-like"/>
    <property type="match status" value="1"/>
</dbReference>
<name>A0A2N3KNH1_9PROT</name>
<dbReference type="SUPFAM" id="SSF81296">
    <property type="entry name" value="E set domains"/>
    <property type="match status" value="1"/>
</dbReference>
<dbReference type="Gene3D" id="2.70.98.10">
    <property type="match status" value="1"/>
</dbReference>
<comment type="pathway">
    <text evidence="2">Glycan metabolism; osmoregulated periplasmic glucan (OPG) biosynthesis.</text>
</comment>
<evidence type="ECO:0000256" key="6">
    <source>
        <dbReference type="ARBA" id="ARBA00022764"/>
    </source>
</evidence>
<dbReference type="GO" id="GO:0051274">
    <property type="term" value="P:beta-glucan biosynthetic process"/>
    <property type="evidence" value="ECO:0007669"/>
    <property type="project" value="TreeGrafter"/>
</dbReference>
<organism evidence="10 11">
    <name type="scientific">Thalassospira marina</name>
    <dbReference type="NCBI Taxonomy" id="2048283"/>
    <lineage>
        <taxon>Bacteria</taxon>
        <taxon>Pseudomonadati</taxon>
        <taxon>Pseudomonadota</taxon>
        <taxon>Alphaproteobacteria</taxon>
        <taxon>Rhodospirillales</taxon>
        <taxon>Thalassospiraceae</taxon>
        <taxon>Thalassospira</taxon>
    </lineage>
</organism>
<dbReference type="FunFam" id="2.70.98.10:FF:000001">
    <property type="entry name" value="Glucans biosynthesis protein G"/>
    <property type="match status" value="1"/>
</dbReference>
<dbReference type="InterPro" id="IPR014718">
    <property type="entry name" value="GH-type_carb-bd"/>
</dbReference>
<dbReference type="InterPro" id="IPR014438">
    <property type="entry name" value="Glucan_biosyn_MdoG/MdoD"/>
</dbReference>
<dbReference type="Gene3D" id="2.60.40.10">
    <property type="entry name" value="Immunoglobulins"/>
    <property type="match status" value="1"/>
</dbReference>
<dbReference type="PANTHER" id="PTHR30504">
    <property type="entry name" value="GLUCANS BIOSYNTHESIS PROTEIN"/>
    <property type="match status" value="1"/>
</dbReference>
<dbReference type="GO" id="GO:0030288">
    <property type="term" value="C:outer membrane-bounded periplasmic space"/>
    <property type="evidence" value="ECO:0007669"/>
    <property type="project" value="TreeGrafter"/>
</dbReference>
<keyword evidence="6" id="KW-0574">Periplasm</keyword>
<dbReference type="InterPro" id="IPR007444">
    <property type="entry name" value="Glucan_biosyn_MdoG_C"/>
</dbReference>
<proteinExistence type="inferred from homology"/>
<keyword evidence="5 8" id="KW-0732">Signal</keyword>
<evidence type="ECO:0000256" key="3">
    <source>
        <dbReference type="ARBA" id="ARBA00009284"/>
    </source>
</evidence>
<evidence type="ECO:0000313" key="10">
    <source>
        <dbReference type="EMBL" id="PKR52033.1"/>
    </source>
</evidence>
<feature type="compositionally biased region" description="Low complexity" evidence="7">
    <location>
        <begin position="80"/>
        <end position="180"/>
    </location>
</feature>
<evidence type="ECO:0000256" key="7">
    <source>
        <dbReference type="SAM" id="MobiDB-lite"/>
    </source>
</evidence>
<dbReference type="GO" id="GO:0003824">
    <property type="term" value="F:catalytic activity"/>
    <property type="evidence" value="ECO:0007669"/>
    <property type="project" value="InterPro"/>
</dbReference>
<comment type="subcellular location">
    <subcellularLocation>
        <location evidence="1">Periplasm</location>
    </subcellularLocation>
</comment>
<reference evidence="10 11" key="1">
    <citation type="submission" date="2017-09" db="EMBL/GenBank/DDBJ databases">
        <title>Biodiversity and function of Thalassospira species in the particle-attached aromatic-hydrocarbon-degrading consortia from the surface seawater of the South China Sea.</title>
        <authorList>
            <person name="Dong C."/>
            <person name="Liu R."/>
            <person name="Shao Z."/>
        </authorList>
    </citation>
    <scope>NUCLEOTIDE SEQUENCE [LARGE SCALE GENOMIC DNA]</scope>
    <source>
        <strain evidence="10 11">CSC1P2</strain>
    </source>
</reference>
<evidence type="ECO:0000256" key="8">
    <source>
        <dbReference type="SAM" id="SignalP"/>
    </source>
</evidence>
<dbReference type="Proteomes" id="UP000233597">
    <property type="component" value="Unassembled WGS sequence"/>
</dbReference>
<feature type="domain" description="Glucan biosynthesis periplasmic MdoG C-terminal" evidence="9">
    <location>
        <begin position="183"/>
        <end position="661"/>
    </location>
</feature>
<evidence type="ECO:0000259" key="9">
    <source>
        <dbReference type="Pfam" id="PF04349"/>
    </source>
</evidence>
<protein>
    <recommendedName>
        <fullName evidence="4">Glucans biosynthesis protein G</fullName>
    </recommendedName>
</protein>
<gene>
    <name evidence="10" type="ORF">COO20_17430</name>
</gene>
<dbReference type="InterPro" id="IPR013783">
    <property type="entry name" value="Ig-like_fold"/>
</dbReference>
<dbReference type="InterPro" id="IPR014756">
    <property type="entry name" value="Ig_E-set"/>
</dbReference>
<evidence type="ECO:0000256" key="5">
    <source>
        <dbReference type="ARBA" id="ARBA00022729"/>
    </source>
</evidence>
<feature type="region of interest" description="Disordered" evidence="7">
    <location>
        <begin position="22"/>
        <end position="182"/>
    </location>
</feature>